<dbReference type="EMBL" id="JARQWQ010000048">
    <property type="protein sequence ID" value="KAK2557671.1"/>
    <property type="molecule type" value="Genomic_DNA"/>
</dbReference>
<reference evidence="2" key="1">
    <citation type="journal article" date="2023" name="G3 (Bethesda)">
        <title>Whole genome assembly and annotation of the endangered Caribbean coral Acropora cervicornis.</title>
        <authorList>
            <person name="Selwyn J.D."/>
            <person name="Vollmer S.V."/>
        </authorList>
    </citation>
    <scope>NUCLEOTIDE SEQUENCE</scope>
    <source>
        <strain evidence="2">K2</strain>
    </source>
</reference>
<organism evidence="2 3">
    <name type="scientific">Acropora cervicornis</name>
    <name type="common">Staghorn coral</name>
    <dbReference type="NCBI Taxonomy" id="6130"/>
    <lineage>
        <taxon>Eukaryota</taxon>
        <taxon>Metazoa</taxon>
        <taxon>Cnidaria</taxon>
        <taxon>Anthozoa</taxon>
        <taxon>Hexacorallia</taxon>
        <taxon>Scleractinia</taxon>
        <taxon>Astrocoeniina</taxon>
        <taxon>Acroporidae</taxon>
        <taxon>Acropora</taxon>
    </lineage>
</organism>
<sequence length="112" mass="12705">MSPSHTSSTPTARKRFSNQKLSVETNNHQHTPVKMLIVSYRYADGENFTILKKNMEDSLLWFNFKLSLDVNDILCYICGIRHVGFILGPGSVRDFQAFSSHETLSPSAKQNL</sequence>
<name>A0AAD9V1F1_ACRCE</name>
<evidence type="ECO:0000313" key="2">
    <source>
        <dbReference type="EMBL" id="KAK2557671.1"/>
    </source>
</evidence>
<feature type="compositionally biased region" description="Polar residues" evidence="1">
    <location>
        <begin position="1"/>
        <end position="11"/>
    </location>
</feature>
<feature type="compositionally biased region" description="Polar residues" evidence="1">
    <location>
        <begin position="18"/>
        <end position="27"/>
    </location>
</feature>
<accession>A0AAD9V1F1</accession>
<gene>
    <name evidence="2" type="ORF">P5673_020032</name>
</gene>
<comment type="caution">
    <text evidence="2">The sequence shown here is derived from an EMBL/GenBank/DDBJ whole genome shotgun (WGS) entry which is preliminary data.</text>
</comment>
<dbReference type="Proteomes" id="UP001249851">
    <property type="component" value="Unassembled WGS sequence"/>
</dbReference>
<evidence type="ECO:0000313" key="3">
    <source>
        <dbReference type="Proteomes" id="UP001249851"/>
    </source>
</evidence>
<reference evidence="2" key="2">
    <citation type="journal article" date="2023" name="Science">
        <title>Genomic signatures of disease resistance in endangered staghorn corals.</title>
        <authorList>
            <person name="Vollmer S.V."/>
            <person name="Selwyn J.D."/>
            <person name="Despard B.A."/>
            <person name="Roesel C.L."/>
        </authorList>
    </citation>
    <scope>NUCLEOTIDE SEQUENCE</scope>
    <source>
        <strain evidence="2">K2</strain>
    </source>
</reference>
<evidence type="ECO:0000256" key="1">
    <source>
        <dbReference type="SAM" id="MobiDB-lite"/>
    </source>
</evidence>
<protein>
    <submittedName>
        <fullName evidence="2">Uncharacterized protein</fullName>
    </submittedName>
</protein>
<keyword evidence="3" id="KW-1185">Reference proteome</keyword>
<proteinExistence type="predicted"/>
<dbReference type="AlphaFoldDB" id="A0AAD9V1F1"/>
<feature type="region of interest" description="Disordered" evidence="1">
    <location>
        <begin position="1"/>
        <end position="27"/>
    </location>
</feature>